<gene>
    <name evidence="3" type="ORF">CVT24_008087</name>
</gene>
<feature type="region of interest" description="Disordered" evidence="1">
    <location>
        <begin position="235"/>
        <end position="254"/>
    </location>
</feature>
<evidence type="ECO:0000259" key="2">
    <source>
        <dbReference type="PROSITE" id="PS50885"/>
    </source>
</evidence>
<proteinExistence type="predicted"/>
<sequence length="401" mass="44168">MTRTSSSSPDHVAPLLQFILNLLSSNRSCPDPEKQVDPKLPTSLEETLNEHEKSLMDNVIKEIKEVGVRECTCVAEDRPIIPIPGLFDDGELLSRKAPQQKPKENDAIQLGDISSICRAVSRGDFGQKSATLSTEEEVEVDLRQLRDDVHVMADTVYRYIKEVSRVTQDIVEGNLGTQITIPAEGEWSQLISWTNAMSFTIANHVRSVSEVTKAITFGDFSKRARFEAPMRSSRKGLDLRGASGSQLEGQGGGGGELRDLLETVNFLAGWLDGYVYEMTEAVSLKGISGNVGACVVDGQWKRLRDDVNTFLYNVITELRCIAVSATGVARGDLSQKIHGLDVSGEMLEVLHVVNDMVDILKEFTEHVQKAVLESGIDRGTALMNAYQWQAGGIMGIWSELR</sequence>
<dbReference type="GO" id="GO:0016020">
    <property type="term" value="C:membrane"/>
    <property type="evidence" value="ECO:0007669"/>
    <property type="project" value="InterPro"/>
</dbReference>
<dbReference type="OrthoDB" id="10266508at2759"/>
<dbReference type="Gene3D" id="1.20.120.1530">
    <property type="match status" value="1"/>
</dbReference>
<comment type="caution">
    <text evidence="3">The sequence shown here is derived from an EMBL/GenBank/DDBJ whole genome shotgun (WGS) entry which is preliminary data.</text>
</comment>
<protein>
    <recommendedName>
        <fullName evidence="2">HAMP domain-containing protein</fullName>
    </recommendedName>
</protein>
<accession>A0A409W0L2</accession>
<dbReference type="InParanoid" id="A0A409W0L2"/>
<dbReference type="EMBL" id="NHTK01005888">
    <property type="protein sequence ID" value="PPQ72046.1"/>
    <property type="molecule type" value="Genomic_DNA"/>
</dbReference>
<dbReference type="Proteomes" id="UP000284842">
    <property type="component" value="Unassembled WGS sequence"/>
</dbReference>
<keyword evidence="4" id="KW-1185">Reference proteome</keyword>
<dbReference type="AlphaFoldDB" id="A0A409W0L2"/>
<reference evidence="3 4" key="1">
    <citation type="journal article" date="2018" name="Evol. Lett.">
        <title>Horizontal gene cluster transfer increased hallucinogenic mushroom diversity.</title>
        <authorList>
            <person name="Reynolds H.T."/>
            <person name="Vijayakumar V."/>
            <person name="Gluck-Thaler E."/>
            <person name="Korotkin H.B."/>
            <person name="Matheny P.B."/>
            <person name="Slot J.C."/>
        </authorList>
    </citation>
    <scope>NUCLEOTIDE SEQUENCE [LARGE SCALE GENOMIC DNA]</scope>
    <source>
        <strain evidence="3 4">2629</strain>
    </source>
</reference>
<dbReference type="GO" id="GO:0007165">
    <property type="term" value="P:signal transduction"/>
    <property type="evidence" value="ECO:0007669"/>
    <property type="project" value="InterPro"/>
</dbReference>
<evidence type="ECO:0000256" key="1">
    <source>
        <dbReference type="SAM" id="MobiDB-lite"/>
    </source>
</evidence>
<dbReference type="PROSITE" id="PS50885">
    <property type="entry name" value="HAMP"/>
    <property type="match status" value="1"/>
</dbReference>
<organism evidence="3 4">
    <name type="scientific">Panaeolus cyanescens</name>
    <dbReference type="NCBI Taxonomy" id="181874"/>
    <lineage>
        <taxon>Eukaryota</taxon>
        <taxon>Fungi</taxon>
        <taxon>Dikarya</taxon>
        <taxon>Basidiomycota</taxon>
        <taxon>Agaricomycotina</taxon>
        <taxon>Agaricomycetes</taxon>
        <taxon>Agaricomycetidae</taxon>
        <taxon>Agaricales</taxon>
        <taxon>Agaricineae</taxon>
        <taxon>Galeropsidaceae</taxon>
        <taxon>Panaeolus</taxon>
    </lineage>
</organism>
<evidence type="ECO:0000313" key="4">
    <source>
        <dbReference type="Proteomes" id="UP000284842"/>
    </source>
</evidence>
<evidence type="ECO:0000313" key="3">
    <source>
        <dbReference type="EMBL" id="PPQ72046.1"/>
    </source>
</evidence>
<name>A0A409W0L2_9AGAR</name>
<dbReference type="STRING" id="181874.A0A409W0L2"/>
<feature type="domain" description="HAMP" evidence="2">
    <location>
        <begin position="321"/>
        <end position="365"/>
    </location>
</feature>
<dbReference type="InterPro" id="IPR003660">
    <property type="entry name" value="HAMP_dom"/>
</dbReference>